<dbReference type="PRINTS" id="PR00032">
    <property type="entry name" value="HTHARAC"/>
</dbReference>
<dbReference type="InterPro" id="IPR050908">
    <property type="entry name" value="SmbC-like"/>
</dbReference>
<gene>
    <name evidence="5" type="ORF">C6571_18015</name>
</gene>
<dbReference type="KEGG" id="simp:C6571_18015"/>
<evidence type="ECO:0000256" key="3">
    <source>
        <dbReference type="ARBA" id="ARBA00023163"/>
    </source>
</evidence>
<dbReference type="AlphaFoldDB" id="A0A2S0N458"/>
<dbReference type="PANTHER" id="PTHR40055:SF1">
    <property type="entry name" value="TRANSCRIPTIONAL REGULATOR YGIV-RELATED"/>
    <property type="match status" value="1"/>
</dbReference>
<protein>
    <submittedName>
        <fullName evidence="5">AraC family transcriptional regulator</fullName>
    </submittedName>
</protein>
<keyword evidence="2" id="KW-0238">DNA-binding</keyword>
<dbReference type="InterPro" id="IPR010499">
    <property type="entry name" value="AraC_E-bd"/>
</dbReference>
<name>A0A2S0N458_9BURK</name>
<dbReference type="PANTHER" id="PTHR40055">
    <property type="entry name" value="TRANSCRIPTIONAL REGULATOR YGIV-RELATED"/>
    <property type="match status" value="1"/>
</dbReference>
<sequence>MFAFLRFLFPWASDHQTHIKFILYWALSIGDTLDLQTLAAVAHFSPWHFHRIFQAMTGETLADCVRRLRLEAAAQRLLTRPPRSALAVALAVGFASPEVFARAFKAYFGSTPTEWRRGAWREWATRHDEAFSKIHQEKRKPHQASVAVFLDHWPQPGSCLATINERSPMQVQVKTLPAMRLAYMRSTGPYGGGHIGKLWARFAAWCAAEGPMTQRQTTYGIGQDNPAIAPADKLRYDCCVAVGESFLPQGEVGVQDFSGGRYACAPFKGTSAQIHAAWMQMYGQWLPESGWQADDKPGVEVYGEDFEMDPATGIFTCETCVPVRPL</sequence>
<evidence type="ECO:0000259" key="4">
    <source>
        <dbReference type="PROSITE" id="PS01124"/>
    </source>
</evidence>
<dbReference type="Gene3D" id="3.20.80.10">
    <property type="entry name" value="Regulatory factor, effector binding domain"/>
    <property type="match status" value="1"/>
</dbReference>
<dbReference type="InterPro" id="IPR009057">
    <property type="entry name" value="Homeodomain-like_sf"/>
</dbReference>
<dbReference type="Proteomes" id="UP000239326">
    <property type="component" value="Chromosome"/>
</dbReference>
<dbReference type="InterPro" id="IPR018060">
    <property type="entry name" value="HTH_AraC"/>
</dbReference>
<dbReference type="GO" id="GO:0003700">
    <property type="term" value="F:DNA-binding transcription factor activity"/>
    <property type="evidence" value="ECO:0007669"/>
    <property type="project" value="InterPro"/>
</dbReference>
<dbReference type="InterPro" id="IPR011256">
    <property type="entry name" value="Reg_factor_effector_dom_sf"/>
</dbReference>
<dbReference type="GO" id="GO:0043565">
    <property type="term" value="F:sequence-specific DNA binding"/>
    <property type="evidence" value="ECO:0007669"/>
    <property type="project" value="InterPro"/>
</dbReference>
<keyword evidence="1" id="KW-0805">Transcription regulation</keyword>
<dbReference type="SMART" id="SM00871">
    <property type="entry name" value="AraC_E_bind"/>
    <property type="match status" value="1"/>
</dbReference>
<dbReference type="OrthoDB" id="282744at2"/>
<keyword evidence="6" id="KW-1185">Reference proteome</keyword>
<evidence type="ECO:0000313" key="6">
    <source>
        <dbReference type="Proteomes" id="UP000239326"/>
    </source>
</evidence>
<dbReference type="PROSITE" id="PS01124">
    <property type="entry name" value="HTH_ARAC_FAMILY_2"/>
    <property type="match status" value="1"/>
</dbReference>
<dbReference type="Pfam" id="PF06445">
    <property type="entry name" value="GyrI-like"/>
    <property type="match status" value="1"/>
</dbReference>
<dbReference type="SUPFAM" id="SSF55136">
    <property type="entry name" value="Probable bacterial effector-binding domain"/>
    <property type="match status" value="1"/>
</dbReference>
<dbReference type="Gene3D" id="1.10.10.60">
    <property type="entry name" value="Homeodomain-like"/>
    <property type="match status" value="2"/>
</dbReference>
<keyword evidence="3" id="KW-0804">Transcription</keyword>
<organism evidence="5 6">
    <name type="scientific">Simplicispira suum</name>
    <dbReference type="NCBI Taxonomy" id="2109915"/>
    <lineage>
        <taxon>Bacteria</taxon>
        <taxon>Pseudomonadati</taxon>
        <taxon>Pseudomonadota</taxon>
        <taxon>Betaproteobacteria</taxon>
        <taxon>Burkholderiales</taxon>
        <taxon>Comamonadaceae</taxon>
        <taxon>Simplicispira</taxon>
    </lineage>
</organism>
<reference evidence="5 6" key="1">
    <citation type="submission" date="2018-03" db="EMBL/GenBank/DDBJ databases">
        <title>Genome sequencing of Simplicispira sp.</title>
        <authorList>
            <person name="Kim S.-J."/>
            <person name="Heo J."/>
            <person name="Kwon S.-W."/>
        </authorList>
    </citation>
    <scope>NUCLEOTIDE SEQUENCE [LARGE SCALE GENOMIC DNA]</scope>
    <source>
        <strain evidence="5 6">SC1-8</strain>
    </source>
</reference>
<proteinExistence type="predicted"/>
<dbReference type="InterPro" id="IPR029442">
    <property type="entry name" value="GyrI-like"/>
</dbReference>
<dbReference type="EMBL" id="CP027669">
    <property type="protein sequence ID" value="AVO42944.1"/>
    <property type="molecule type" value="Genomic_DNA"/>
</dbReference>
<dbReference type="SUPFAM" id="SSF46689">
    <property type="entry name" value="Homeodomain-like"/>
    <property type="match status" value="2"/>
</dbReference>
<accession>A0A2S0N458</accession>
<dbReference type="Pfam" id="PF12833">
    <property type="entry name" value="HTH_18"/>
    <property type="match status" value="1"/>
</dbReference>
<evidence type="ECO:0000313" key="5">
    <source>
        <dbReference type="EMBL" id="AVO42944.1"/>
    </source>
</evidence>
<evidence type="ECO:0000256" key="2">
    <source>
        <dbReference type="ARBA" id="ARBA00023125"/>
    </source>
</evidence>
<feature type="domain" description="HTH araC/xylS-type" evidence="4">
    <location>
        <begin position="19"/>
        <end position="118"/>
    </location>
</feature>
<dbReference type="SMART" id="SM00342">
    <property type="entry name" value="HTH_ARAC"/>
    <property type="match status" value="1"/>
</dbReference>
<dbReference type="InterPro" id="IPR020449">
    <property type="entry name" value="Tscrpt_reg_AraC-type_HTH"/>
</dbReference>
<evidence type="ECO:0000256" key="1">
    <source>
        <dbReference type="ARBA" id="ARBA00023015"/>
    </source>
</evidence>